<proteinExistence type="predicted"/>
<organism evidence="2 3">
    <name type="scientific">Limosilactobacillus reuteri</name>
    <name type="common">Lactobacillus reuteri</name>
    <dbReference type="NCBI Taxonomy" id="1598"/>
    <lineage>
        <taxon>Bacteria</taxon>
        <taxon>Bacillati</taxon>
        <taxon>Bacillota</taxon>
        <taxon>Bacilli</taxon>
        <taxon>Lactobacillales</taxon>
        <taxon>Lactobacillaceae</taxon>
        <taxon>Limosilactobacillus</taxon>
    </lineage>
</organism>
<dbReference type="InterPro" id="IPR029052">
    <property type="entry name" value="Metallo-depent_PP-like"/>
</dbReference>
<gene>
    <name evidence="2" type="ORF">GIX81_03735</name>
</gene>
<accession>A0A6L5P4I2</accession>
<evidence type="ECO:0000313" key="3">
    <source>
        <dbReference type="Proteomes" id="UP000472879"/>
    </source>
</evidence>
<protein>
    <recommendedName>
        <fullName evidence="1">Calcineurin-like phosphoesterase domain-containing protein</fullName>
    </recommendedName>
</protein>
<dbReference type="GO" id="GO:0016787">
    <property type="term" value="F:hydrolase activity"/>
    <property type="evidence" value="ECO:0007669"/>
    <property type="project" value="InterPro"/>
</dbReference>
<comment type="caution">
    <text evidence="2">The sequence shown here is derived from an EMBL/GenBank/DDBJ whole genome shotgun (WGS) entry which is preliminary data.</text>
</comment>
<evidence type="ECO:0000259" key="1">
    <source>
        <dbReference type="Pfam" id="PF00149"/>
    </source>
</evidence>
<reference evidence="2 3" key="1">
    <citation type="submission" date="2019-11" db="EMBL/GenBank/DDBJ databases">
        <title>Draft genome sequence of 12 host-associated Lactobacillus reuteri rodent strains.</title>
        <authorList>
            <person name="Zhang S."/>
            <person name="Ozcam M."/>
            <person name="Van Pijkeren J.P."/>
        </authorList>
    </citation>
    <scope>NUCLEOTIDE SEQUENCE [LARGE SCALE GENOMIC DNA]</scope>
    <source>
        <strain evidence="2 3">Lr4020</strain>
    </source>
</reference>
<dbReference type="EMBL" id="WJNA01000006">
    <property type="protein sequence ID" value="MRH08572.1"/>
    <property type="molecule type" value="Genomic_DNA"/>
</dbReference>
<dbReference type="SUPFAM" id="SSF56300">
    <property type="entry name" value="Metallo-dependent phosphatases"/>
    <property type="match status" value="1"/>
</dbReference>
<dbReference type="Proteomes" id="UP000472879">
    <property type="component" value="Unassembled WGS sequence"/>
</dbReference>
<dbReference type="Gene3D" id="3.60.21.10">
    <property type="match status" value="1"/>
</dbReference>
<sequence length="1146" mass="128966">MIFITKTRRRIRRDKMAESLYDKLITFNTYKQAPTIKNITSLFNGRVGDQGVRLATRWLQGEEGTEVKIAERDMFVRAYMVVGNGKPDGLGGIMMADGSDTIIVDGDKADVYDHGIAVLQLPKQMFPQDGYAKGYFALVDDLDNIWSSVDVWFKVQGGLPTMGLAAKFYVTKWEMEIDQARKKNEDFVKEIRQTLKVEMDKFEDALRKNRQLIDQLSVAVGNTIDQINSKNIVTQKAFNELDQRLTAENQKTRDAIAVTLSKFKIKPIAMKSADAIKTAYPNGVDGLFLAADTGHLWIYLDGAWLDEGPFQSATLPQEVLDKLAPYQKGYMRRNLIDDPEFITKDEWTARGADITFEVDSSTYNGHGVLKIVSTTGKGGVYTTTKSVLAGQTISMSLISSFVSSDTNANASATITFLKDANASINDPANAISSEGIPSLNPDNNTAYQRFRKEHIIAPAGTKAMRINIEFNGVGTLYLTEPLIVFGENVGPYELDEYQTQLEMMTSRKNLIIDPELNDESNFWTARNGLTIKRDKMKFNGHNVLHLSNHDVTIKQAFAVSGKMEVTPGQTLAFLNEAYLTPTTTGSNASVQIAFYTKEAAGQDENFKLETKDINDFNSWQAFSFNNVTVPATAAYARIKYVINGTGDLYIAVPMLVCNDHALLFDVDDLAKANPKSVIIDNPYYSTSRGYTWFHFDKITTDLYSDTQSLTWADYMNGTKGVADDSYVENTWSPDGIGSAYTDHTKRLVYSIVTNRVTVTDKKSPYLINLLGYNDEQGYYGLLKDQYEALLDKQRQGTFKHLDGLTDDMIDKLNKKTDELYPLIADNDKFIFGLMADNHQTGLEVNNYRPNYTGMAYERVRQALDPDANLNLGDSVLSTGDNLVALRRAFEYTPAKDWVYCEGNHDRWVKDPILPQTQFYAAVNRVHRNDSRFHFSDGSNGAYYYVDYDTKKLRVIVIDDYDVGSTHDAEYNDKAGIRQAQFDWLANTALQVDEGWYVLVMVHQSPYPDMPENNRVANSDQLVQLFNAFETGVNTTITAKDAVFEDGTYDVNLTTNFKRPGKIIAVLSGHNHVDAAQVHNGVNYITTSCGYIDINLYHSKDGQPAKYGQRDQHTYSAISFDFGVINFKEQTLRLKRFGFGNDRTFKW</sequence>
<evidence type="ECO:0000313" key="2">
    <source>
        <dbReference type="EMBL" id="MRH08572.1"/>
    </source>
</evidence>
<feature type="domain" description="Calcineurin-like phosphoesterase" evidence="1">
    <location>
        <begin position="833"/>
        <end position="1072"/>
    </location>
</feature>
<dbReference type="InterPro" id="IPR004843">
    <property type="entry name" value="Calcineurin-like_PHP"/>
</dbReference>
<dbReference type="Pfam" id="PF00149">
    <property type="entry name" value="Metallophos"/>
    <property type="match status" value="1"/>
</dbReference>
<dbReference type="Gene3D" id="2.60.120.260">
    <property type="entry name" value="Galactose-binding domain-like"/>
    <property type="match status" value="1"/>
</dbReference>
<dbReference type="AlphaFoldDB" id="A0A6L5P4I2"/>
<name>A0A6L5P4I2_LIMRT</name>